<evidence type="ECO:0000256" key="3">
    <source>
        <dbReference type="RuleBase" id="RU366025"/>
    </source>
</evidence>
<feature type="domain" description="USP" evidence="4">
    <location>
        <begin position="415"/>
        <end position="732"/>
    </location>
</feature>
<dbReference type="GO" id="GO:0004843">
    <property type="term" value="F:cysteine-type deubiquitinase activity"/>
    <property type="evidence" value="ECO:0007669"/>
    <property type="project" value="UniProtKB-UniRule"/>
</dbReference>
<evidence type="ECO:0000313" key="5">
    <source>
        <dbReference type="EMBL" id="CAG5858679.1"/>
    </source>
</evidence>
<proteinExistence type="inferred from homology"/>
<dbReference type="CDD" id="cd02674">
    <property type="entry name" value="Peptidase_C19R"/>
    <property type="match status" value="1"/>
</dbReference>
<dbReference type="PANTHER" id="PTHR21646:SF28">
    <property type="entry name" value="UBIQUITIN CARBOXYL-TERMINAL HYDROLASE 15"/>
    <property type="match status" value="1"/>
</dbReference>
<reference evidence="5" key="1">
    <citation type="submission" date="2021-05" db="EMBL/GenBank/DDBJ databases">
        <authorList>
            <person name="Tigano A."/>
        </authorList>
    </citation>
    <scope>NUCLEOTIDE SEQUENCE</scope>
</reference>
<evidence type="ECO:0000313" key="6">
    <source>
        <dbReference type="Proteomes" id="UP000677803"/>
    </source>
</evidence>
<dbReference type="InterPro" id="IPR038765">
    <property type="entry name" value="Papain-like_cys_pep_sf"/>
</dbReference>
<organism evidence="5 6">
    <name type="scientific">Menidia menidia</name>
    <name type="common">Atlantic silverside</name>
    <dbReference type="NCBI Taxonomy" id="238744"/>
    <lineage>
        <taxon>Eukaryota</taxon>
        <taxon>Metazoa</taxon>
        <taxon>Chordata</taxon>
        <taxon>Craniata</taxon>
        <taxon>Vertebrata</taxon>
        <taxon>Euteleostomi</taxon>
        <taxon>Actinopterygii</taxon>
        <taxon>Neopterygii</taxon>
        <taxon>Teleostei</taxon>
        <taxon>Neoteleostei</taxon>
        <taxon>Acanthomorphata</taxon>
        <taxon>Ovalentaria</taxon>
        <taxon>Atherinomorphae</taxon>
        <taxon>Atheriniformes</taxon>
        <taxon>Atherinopsidae</taxon>
        <taxon>Menidiinae</taxon>
        <taxon>Menidia</taxon>
    </lineage>
</organism>
<keyword evidence="3" id="KW-0788">Thiol protease</keyword>
<dbReference type="PROSITE" id="PS00972">
    <property type="entry name" value="USP_1"/>
    <property type="match status" value="1"/>
</dbReference>
<dbReference type="EC" id="3.4.19.12" evidence="3"/>
<dbReference type="GO" id="GO:0006508">
    <property type="term" value="P:proteolysis"/>
    <property type="evidence" value="ECO:0007669"/>
    <property type="project" value="UniProtKB-KW"/>
</dbReference>
<dbReference type="Proteomes" id="UP000677803">
    <property type="component" value="Unassembled WGS sequence"/>
</dbReference>
<evidence type="ECO:0000256" key="2">
    <source>
        <dbReference type="ARBA" id="ARBA00022801"/>
    </source>
</evidence>
<keyword evidence="6" id="KW-1185">Reference proteome</keyword>
<dbReference type="PROSITE" id="PS50235">
    <property type="entry name" value="USP_3"/>
    <property type="match status" value="1"/>
</dbReference>
<dbReference type="InterPro" id="IPR028889">
    <property type="entry name" value="USP"/>
</dbReference>
<keyword evidence="3" id="KW-0645">Protease</keyword>
<keyword evidence="2 3" id="KW-0378">Hydrolase</keyword>
<accession>A0A8S4ABW6</accession>
<comment type="catalytic activity">
    <reaction evidence="1 3">
        <text>Thiol-dependent hydrolysis of ester, thioester, amide, peptide and isopeptide bonds formed by the C-terminal Gly of ubiquitin (a 76-residue protein attached to proteins as an intracellular targeting signal).</text>
        <dbReference type="EC" id="3.4.19.12"/>
    </reaction>
</comment>
<sequence length="742" mass="81800">MRTRSLSVGECAWSPEECRPVEELPGAPQRDSLRLPNIFKSRRVKPLGQPRPSPACPVHRTPRELLLEVLDREAVRELLGRAPGRDLSEEQYGEALMWFSIVLGGGLSAGRNGHLGPEPTPRPDRCRGILKRNGIQSSLLSLTKLEDGQKLAALTSFSDRLCKRFGTLHSPGPELTVKKYKLSHHSGPCPLSLALLCDVRSGFICNVLLYCPEQLRTQGRRPVVEQVVRRLLGPFRGRTLKVQLDSSAWAGSGLPNTLPEFGANISLVPAVKRPVKSQTTSSPQNHDLKPRPPVHLQGWTGPALLLPPDPRGSAADVFLPGLWAALHVAFINTFVLHALQSRGPGRTVQLAEFSRALAAQLPADSGGGGVPLLPRLNSSSFPETGATNQPKHRVKAHSCAGLTGLERRSNRPGVCGLDNSGNSCYLNAVLQCLCSTVPLVEHLLSQDTRRELAKSRCRVTEAFVRLLEKMWLGGGSSCAPLEARAALGSVLPQFNNFSQQDAQELLLFLLNALQDDFKKVLKRSWMQRPRREPNRSLASESTVVTRLFEGRLSYATLCMHCDQQALNTQTFTVLSLPIPKDIPKCSIQDCLSLFFEQTVLTGGEQVLCSECGLRRETTVLTSLEKAPEILVLHLKRFGCKGRNQVKLRTNVSFSMKLDLTPFLSSSVHNTSSSYHLYAVVNHTGNLNMGHYTAACFSAPAQRWHCFDDAEVRELEEILVQSPNAYMLLYSHKPFQKPQILGL</sequence>
<dbReference type="InterPro" id="IPR050185">
    <property type="entry name" value="Ub_carboxyl-term_hydrolase"/>
</dbReference>
<dbReference type="Gene3D" id="3.90.70.10">
    <property type="entry name" value="Cysteine proteinases"/>
    <property type="match status" value="1"/>
</dbReference>
<dbReference type="PANTHER" id="PTHR21646">
    <property type="entry name" value="UBIQUITIN CARBOXYL-TERMINAL HYDROLASE"/>
    <property type="match status" value="1"/>
</dbReference>
<protein>
    <recommendedName>
        <fullName evidence="3">Ubiquitin carboxyl-terminal hydrolase</fullName>
        <ecNumber evidence="3">3.4.19.12</ecNumber>
    </recommendedName>
</protein>
<dbReference type="OrthoDB" id="292964at2759"/>
<dbReference type="PROSITE" id="PS00973">
    <property type="entry name" value="USP_2"/>
    <property type="match status" value="1"/>
</dbReference>
<comment type="similarity">
    <text evidence="3">Belongs to the peptidase C19 family.</text>
</comment>
<comment type="caution">
    <text evidence="5">The sequence shown here is derived from an EMBL/GenBank/DDBJ whole genome shotgun (WGS) entry which is preliminary data.</text>
</comment>
<dbReference type="Pfam" id="PF00443">
    <property type="entry name" value="UCH"/>
    <property type="match status" value="1"/>
</dbReference>
<name>A0A8S4ABW6_9TELE</name>
<dbReference type="GO" id="GO:0005634">
    <property type="term" value="C:nucleus"/>
    <property type="evidence" value="ECO:0007669"/>
    <property type="project" value="TreeGrafter"/>
</dbReference>
<evidence type="ECO:0000259" key="4">
    <source>
        <dbReference type="PROSITE" id="PS50235"/>
    </source>
</evidence>
<dbReference type="SUPFAM" id="SSF54001">
    <property type="entry name" value="Cysteine proteinases"/>
    <property type="match status" value="1"/>
</dbReference>
<dbReference type="EMBL" id="CAJRST010000001">
    <property type="protein sequence ID" value="CAG5858679.1"/>
    <property type="molecule type" value="Genomic_DNA"/>
</dbReference>
<keyword evidence="3" id="KW-0833">Ubl conjugation pathway</keyword>
<dbReference type="InterPro" id="IPR018200">
    <property type="entry name" value="USP_CS"/>
</dbReference>
<gene>
    <name evidence="5" type="ORF">MMEN_LOCUS790</name>
</gene>
<dbReference type="AlphaFoldDB" id="A0A8S4ABW6"/>
<evidence type="ECO:0000256" key="1">
    <source>
        <dbReference type="ARBA" id="ARBA00000707"/>
    </source>
</evidence>
<dbReference type="GO" id="GO:0016579">
    <property type="term" value="P:protein deubiquitination"/>
    <property type="evidence" value="ECO:0007669"/>
    <property type="project" value="InterPro"/>
</dbReference>
<dbReference type="InterPro" id="IPR001394">
    <property type="entry name" value="Peptidase_C19_UCH"/>
</dbReference>